<evidence type="ECO:0000313" key="2">
    <source>
        <dbReference type="EMBL" id="TNC48403.1"/>
    </source>
</evidence>
<dbReference type="OrthoDB" id="4281716at2"/>
<dbReference type="PANTHER" id="PTHR43283:SF3">
    <property type="entry name" value="BETA-LACTAMASE FAMILY PROTEIN (AFU_ORTHOLOGUE AFUA_5G07500)"/>
    <property type="match status" value="1"/>
</dbReference>
<feature type="domain" description="Beta-lactamase-related" evidence="1">
    <location>
        <begin position="9"/>
        <end position="363"/>
    </location>
</feature>
<proteinExistence type="predicted"/>
<sequence>MDLKNRVTDAISPYADRAEPPGLAWCVARGDEVASGALGTYGPTDRTPVGVDTPFRISSVTKPVVAAAALSLLDDGILTLDAPVERWLPELADRRVLRDPAGPLDDTVPATRPITVADVLELRLGIGLDFTGPFPGPVLSALAALGLQAGPPAPAVNPDPDTWMRALGSIPLSYQPGERWLYHTGSEVLGVLIARATGAPLQEVLTARVLAPLSMTSTGFGVSPEQAGRLGPHWLPPQGEPLDAYDPADGQWSRPPAFPSGGDGLVSTVADLAAFGRMLRAGGVTDDGTRVLSPEVLAEATRPRVGQIDADGLSDWGLGFGVETGDHPDGRRAGSYGWDGGMGSTLWVDPVSDVVAVLLTNQMWSSPEPTPVFEAFWRAAWE</sequence>
<dbReference type="Pfam" id="PF00144">
    <property type="entry name" value="Beta-lactamase"/>
    <property type="match status" value="1"/>
</dbReference>
<dbReference type="RefSeq" id="WP_139105127.1">
    <property type="nucleotide sequence ID" value="NZ_VDFR01000009.1"/>
</dbReference>
<dbReference type="Proteomes" id="UP000306740">
    <property type="component" value="Unassembled WGS sequence"/>
</dbReference>
<dbReference type="PANTHER" id="PTHR43283">
    <property type="entry name" value="BETA-LACTAMASE-RELATED"/>
    <property type="match status" value="1"/>
</dbReference>
<dbReference type="InterPro" id="IPR001466">
    <property type="entry name" value="Beta-lactam-related"/>
</dbReference>
<dbReference type="Gene3D" id="3.40.710.10">
    <property type="entry name" value="DD-peptidase/beta-lactamase superfamily"/>
    <property type="match status" value="1"/>
</dbReference>
<name>A0A5C4MVG7_9ACTN</name>
<dbReference type="AlphaFoldDB" id="A0A5C4MVG7"/>
<protein>
    <submittedName>
        <fullName evidence="2">Beta-lactamase family protein</fullName>
    </submittedName>
</protein>
<comment type="caution">
    <text evidence="2">The sequence shown here is derived from an EMBL/GenBank/DDBJ whole genome shotgun (WGS) entry which is preliminary data.</text>
</comment>
<reference evidence="2 4" key="1">
    <citation type="submission" date="2019-05" db="EMBL/GenBank/DDBJ databases">
        <title>Mumia sp. nov., isolated from the intestinal contents of plateau pika (Ochotona curzoniae) in the Qinghai-Tibet plateau of China.</title>
        <authorList>
            <person name="Tian Z."/>
        </authorList>
    </citation>
    <scope>NUCLEOTIDE SEQUENCE [LARGE SCALE GENOMIC DNA]</scope>
    <source>
        <strain evidence="4">527</strain>
        <strain evidence="2">Z527</strain>
    </source>
</reference>
<accession>A0A5C4MVG7</accession>
<dbReference type="InterPro" id="IPR050789">
    <property type="entry name" value="Diverse_Enzym_Activities"/>
</dbReference>
<organism evidence="2 4">
    <name type="scientific">Mumia zhuanghuii</name>
    <dbReference type="NCBI Taxonomy" id="2585211"/>
    <lineage>
        <taxon>Bacteria</taxon>
        <taxon>Bacillati</taxon>
        <taxon>Actinomycetota</taxon>
        <taxon>Actinomycetes</taxon>
        <taxon>Propionibacteriales</taxon>
        <taxon>Nocardioidaceae</taxon>
        <taxon>Mumia</taxon>
    </lineage>
</organism>
<evidence type="ECO:0000313" key="4">
    <source>
        <dbReference type="Proteomes" id="UP000306740"/>
    </source>
</evidence>
<dbReference type="InterPro" id="IPR012338">
    <property type="entry name" value="Beta-lactam/transpept-like"/>
</dbReference>
<evidence type="ECO:0000313" key="3">
    <source>
        <dbReference type="EMBL" id="TNC51304.1"/>
    </source>
</evidence>
<evidence type="ECO:0000259" key="1">
    <source>
        <dbReference type="Pfam" id="PF00144"/>
    </source>
</evidence>
<dbReference type="EMBL" id="VDFR01000036">
    <property type="protein sequence ID" value="TNC48403.1"/>
    <property type="molecule type" value="Genomic_DNA"/>
</dbReference>
<gene>
    <name evidence="3" type="ORF">FHE65_02020</name>
    <name evidence="2" type="ORF">FHE65_07400</name>
</gene>
<dbReference type="EMBL" id="VDFR01000009">
    <property type="protein sequence ID" value="TNC51304.1"/>
    <property type="molecule type" value="Genomic_DNA"/>
</dbReference>
<dbReference type="SUPFAM" id="SSF56601">
    <property type="entry name" value="beta-lactamase/transpeptidase-like"/>
    <property type="match status" value="1"/>
</dbReference>